<dbReference type="AlphaFoldDB" id="Q1ILV2"/>
<dbReference type="STRING" id="204669.Acid345_3147"/>
<name>Q1ILV2_KORVE</name>
<keyword evidence="1" id="KW-1133">Transmembrane helix</keyword>
<evidence type="ECO:0008006" key="4">
    <source>
        <dbReference type="Google" id="ProtNLM"/>
    </source>
</evidence>
<feature type="transmembrane region" description="Helical" evidence="1">
    <location>
        <begin position="364"/>
        <end position="380"/>
    </location>
</feature>
<evidence type="ECO:0000313" key="2">
    <source>
        <dbReference type="EMBL" id="ABF42148.1"/>
    </source>
</evidence>
<sequence>MIAIYYIACVLIALSLCTLAFNNQDKFTFLAAFLLPFQGIGVEIGVLLNFEKIIAVLFVVTALMFYRARTARQTWFYAFAVLLGYMFTLTLIMFVGGGLDLQINHAMNAGWGTAQTTFRLPVQIASQGFTWMLLPTACLLAIRPSCVIYGFVWGNVCNALFGFYQVLAAVFGLPWLPEEILTKLSGENGGQFQVQHTDLFRLSGLAGEPKHAAAAFVFAILILMWFPVEGKKWKISVLGVALVLTLSTSGWVAFFVAFALTMLYRKKMVPFLVAGTLLLVIGVGYVVSDQVNFIVNDRVLLRLADPSSFEYKDSAILDVAREDPEILITGVGAGGIDFYLMRWVREDQLERGSVSPTYIGTEILGDYGLIGIVLFGFLLYKIGGQFDPNMRAFYVATIPVLVLLPRGVSLPAVLLLWGSLLAWNRPQLQSAFEAPGGSRQRVARTTA</sequence>
<feature type="transmembrane region" description="Helical" evidence="1">
    <location>
        <begin position="392"/>
        <end position="417"/>
    </location>
</feature>
<feature type="transmembrane region" description="Helical" evidence="1">
    <location>
        <begin position="75"/>
        <end position="95"/>
    </location>
</feature>
<accession>Q1ILV2</accession>
<gene>
    <name evidence="2" type="ordered locus">Acid345_3147</name>
</gene>
<keyword evidence="1" id="KW-0472">Membrane</keyword>
<feature type="transmembrane region" description="Helical" evidence="1">
    <location>
        <begin position="235"/>
        <end position="262"/>
    </location>
</feature>
<feature type="transmembrane region" description="Helical" evidence="1">
    <location>
        <begin position="268"/>
        <end position="288"/>
    </location>
</feature>
<dbReference type="Proteomes" id="UP000002432">
    <property type="component" value="Chromosome"/>
</dbReference>
<feature type="transmembrane region" description="Helical" evidence="1">
    <location>
        <begin position="46"/>
        <end position="66"/>
    </location>
</feature>
<dbReference type="EnsemblBacteria" id="ABF42148">
    <property type="protein sequence ID" value="ABF42148"/>
    <property type="gene ID" value="Acid345_3147"/>
</dbReference>
<feature type="transmembrane region" description="Helical" evidence="1">
    <location>
        <begin position="159"/>
        <end position="176"/>
    </location>
</feature>
<evidence type="ECO:0000313" key="3">
    <source>
        <dbReference type="Proteomes" id="UP000002432"/>
    </source>
</evidence>
<reference evidence="2 3" key="1">
    <citation type="journal article" date="2009" name="Appl. Environ. Microbiol.">
        <title>Three genomes from the phylum Acidobacteria provide insight into the lifestyles of these microorganisms in soils.</title>
        <authorList>
            <person name="Ward N.L."/>
            <person name="Challacombe J.F."/>
            <person name="Janssen P.H."/>
            <person name="Henrissat B."/>
            <person name="Coutinho P.M."/>
            <person name="Wu M."/>
            <person name="Xie G."/>
            <person name="Haft D.H."/>
            <person name="Sait M."/>
            <person name="Badger J."/>
            <person name="Barabote R.D."/>
            <person name="Bradley B."/>
            <person name="Brettin T.S."/>
            <person name="Brinkac L.M."/>
            <person name="Bruce D."/>
            <person name="Creasy T."/>
            <person name="Daugherty S.C."/>
            <person name="Davidsen T.M."/>
            <person name="DeBoy R.T."/>
            <person name="Detter J.C."/>
            <person name="Dodson R.J."/>
            <person name="Durkin A.S."/>
            <person name="Ganapathy A."/>
            <person name="Gwinn-Giglio M."/>
            <person name="Han C.S."/>
            <person name="Khouri H."/>
            <person name="Kiss H."/>
            <person name="Kothari S.P."/>
            <person name="Madupu R."/>
            <person name="Nelson K.E."/>
            <person name="Nelson W.C."/>
            <person name="Paulsen I."/>
            <person name="Penn K."/>
            <person name="Ren Q."/>
            <person name="Rosovitz M.J."/>
            <person name="Selengut J.D."/>
            <person name="Shrivastava S."/>
            <person name="Sullivan S.A."/>
            <person name="Tapia R."/>
            <person name="Thompson L.S."/>
            <person name="Watkins K.L."/>
            <person name="Yang Q."/>
            <person name="Yu C."/>
            <person name="Zafar N."/>
            <person name="Zhou L."/>
            <person name="Kuske C.R."/>
        </authorList>
    </citation>
    <scope>NUCLEOTIDE SEQUENCE [LARGE SCALE GENOMIC DNA]</scope>
    <source>
        <strain evidence="2 3">Ellin345</strain>
    </source>
</reference>
<organism evidence="2 3">
    <name type="scientific">Koribacter versatilis (strain Ellin345)</name>
    <dbReference type="NCBI Taxonomy" id="204669"/>
    <lineage>
        <taxon>Bacteria</taxon>
        <taxon>Pseudomonadati</taxon>
        <taxon>Acidobacteriota</taxon>
        <taxon>Terriglobia</taxon>
        <taxon>Terriglobales</taxon>
        <taxon>Candidatus Korobacteraceae</taxon>
        <taxon>Candidatus Korobacter</taxon>
    </lineage>
</organism>
<feature type="transmembrane region" description="Helical" evidence="1">
    <location>
        <begin position="129"/>
        <end position="152"/>
    </location>
</feature>
<keyword evidence="3" id="KW-1185">Reference proteome</keyword>
<protein>
    <recommendedName>
        <fullName evidence="4">O-antigen polymerase</fullName>
    </recommendedName>
</protein>
<dbReference type="RefSeq" id="WP_011523947.1">
    <property type="nucleotide sequence ID" value="NC_008009.1"/>
</dbReference>
<dbReference type="EMBL" id="CP000360">
    <property type="protein sequence ID" value="ABF42148.1"/>
    <property type="molecule type" value="Genomic_DNA"/>
</dbReference>
<proteinExistence type="predicted"/>
<dbReference type="HOGENOM" id="CLU_612218_0_0_0"/>
<keyword evidence="1" id="KW-0812">Transmembrane</keyword>
<feature type="transmembrane region" description="Helical" evidence="1">
    <location>
        <begin position="211"/>
        <end position="228"/>
    </location>
</feature>
<evidence type="ECO:0000256" key="1">
    <source>
        <dbReference type="SAM" id="Phobius"/>
    </source>
</evidence>
<dbReference type="KEGG" id="aba:Acid345_3147"/>